<name>A0A382FCK3_9ZZZZ</name>
<dbReference type="AlphaFoldDB" id="A0A382FCK3"/>
<protein>
    <submittedName>
        <fullName evidence="1">Uncharacterized protein</fullName>
    </submittedName>
</protein>
<dbReference type="EMBL" id="UINC01049057">
    <property type="protein sequence ID" value="SVB60352.1"/>
    <property type="molecule type" value="Genomic_DNA"/>
</dbReference>
<evidence type="ECO:0000313" key="1">
    <source>
        <dbReference type="EMBL" id="SVB60352.1"/>
    </source>
</evidence>
<accession>A0A382FCK3</accession>
<gene>
    <name evidence="1" type="ORF">METZ01_LOCUS213206</name>
</gene>
<organism evidence="1">
    <name type="scientific">marine metagenome</name>
    <dbReference type="NCBI Taxonomy" id="408172"/>
    <lineage>
        <taxon>unclassified sequences</taxon>
        <taxon>metagenomes</taxon>
        <taxon>ecological metagenomes</taxon>
    </lineage>
</organism>
<proteinExistence type="predicted"/>
<sequence length="64" mass="7437">MDTQSKTICVKEGKEIRWGDGFGFEESDFITPVSMAYSNLLLFVLEQSRSKLTVFLYLTMSKRY</sequence>
<reference evidence="1" key="1">
    <citation type="submission" date="2018-05" db="EMBL/GenBank/DDBJ databases">
        <authorList>
            <person name="Lanie J.A."/>
            <person name="Ng W.-L."/>
            <person name="Kazmierczak K.M."/>
            <person name="Andrzejewski T.M."/>
            <person name="Davidsen T.M."/>
            <person name="Wayne K.J."/>
            <person name="Tettelin H."/>
            <person name="Glass J.I."/>
            <person name="Rusch D."/>
            <person name="Podicherti R."/>
            <person name="Tsui H.-C.T."/>
            <person name="Winkler M.E."/>
        </authorList>
    </citation>
    <scope>NUCLEOTIDE SEQUENCE</scope>
</reference>